<dbReference type="EMBL" id="BONV01000026">
    <property type="protein sequence ID" value="GIG81970.1"/>
    <property type="molecule type" value="Genomic_DNA"/>
</dbReference>
<evidence type="ECO:0000313" key="3">
    <source>
        <dbReference type="EMBL" id="GIG81970.1"/>
    </source>
</evidence>
<comment type="caution">
    <text evidence="3">The sequence shown here is derived from an EMBL/GenBank/DDBJ whole genome shotgun (WGS) entry which is preliminary data.</text>
</comment>
<dbReference type="Proteomes" id="UP000630097">
    <property type="component" value="Unassembled WGS sequence"/>
</dbReference>
<evidence type="ECO:0000313" key="4">
    <source>
        <dbReference type="Proteomes" id="UP000630097"/>
    </source>
</evidence>
<evidence type="ECO:0000256" key="2">
    <source>
        <dbReference type="SAM" id="MobiDB-lite"/>
    </source>
</evidence>
<accession>A0A8J3V738</accession>
<keyword evidence="1" id="KW-0175">Coiled coil</keyword>
<proteinExistence type="predicted"/>
<feature type="region of interest" description="Disordered" evidence="2">
    <location>
        <begin position="35"/>
        <end position="56"/>
    </location>
</feature>
<reference evidence="3 4" key="1">
    <citation type="submission" date="2021-01" db="EMBL/GenBank/DDBJ databases">
        <title>Whole genome shotgun sequence of Planotetraspora kaengkrachanensis NBRC 104272.</title>
        <authorList>
            <person name="Komaki H."/>
            <person name="Tamura T."/>
        </authorList>
    </citation>
    <scope>NUCLEOTIDE SEQUENCE [LARGE SCALE GENOMIC DNA]</scope>
    <source>
        <strain evidence="3 4">NBRC 104272</strain>
    </source>
</reference>
<protein>
    <submittedName>
        <fullName evidence="3">Uncharacterized protein</fullName>
    </submittedName>
</protein>
<dbReference type="AlphaFoldDB" id="A0A8J3V738"/>
<dbReference type="Gene3D" id="1.10.287.950">
    <property type="entry name" value="Methyl-accepting chemotaxis protein"/>
    <property type="match status" value="1"/>
</dbReference>
<feature type="coiled-coil region" evidence="1">
    <location>
        <begin position="94"/>
        <end position="124"/>
    </location>
</feature>
<evidence type="ECO:0000256" key="1">
    <source>
        <dbReference type="SAM" id="Coils"/>
    </source>
</evidence>
<name>A0A8J3V738_9ACTN</name>
<sequence length="175" mass="19787">MRFVRVLVPVPARRAVRSRLDARYVTRAGLRESVEKSRADLRKTREDLRKTREDLRQTQEELRASVQEGKGASQEIRKLGQEFKAERKKDAAHLQDMTNGLRQLEALVQEVTALRAEVRQLRQLKTAVTKAGEAAATGHQLALQTAEALDHVLQNEARVWQAVDGLTERTAATDQ</sequence>
<organism evidence="3 4">
    <name type="scientific">Planotetraspora kaengkrachanensis</name>
    <dbReference type="NCBI Taxonomy" id="575193"/>
    <lineage>
        <taxon>Bacteria</taxon>
        <taxon>Bacillati</taxon>
        <taxon>Actinomycetota</taxon>
        <taxon>Actinomycetes</taxon>
        <taxon>Streptosporangiales</taxon>
        <taxon>Streptosporangiaceae</taxon>
        <taxon>Planotetraspora</taxon>
    </lineage>
</organism>
<gene>
    <name evidence="3" type="ORF">Pka01_50970</name>
</gene>
<keyword evidence="4" id="KW-1185">Reference proteome</keyword>